<dbReference type="SUPFAM" id="SSF56784">
    <property type="entry name" value="HAD-like"/>
    <property type="match status" value="1"/>
</dbReference>
<dbReference type="SFLD" id="SFLDS00003">
    <property type="entry name" value="Haloacid_Dehalogenase"/>
    <property type="match status" value="1"/>
</dbReference>
<dbReference type="Pfam" id="PF08282">
    <property type="entry name" value="Hydrolase_3"/>
    <property type="match status" value="1"/>
</dbReference>
<dbReference type="PANTHER" id="PTHR10000">
    <property type="entry name" value="PHOSPHOSERINE PHOSPHATASE"/>
    <property type="match status" value="1"/>
</dbReference>
<dbReference type="PROSITE" id="PS01229">
    <property type="entry name" value="COF_2"/>
    <property type="match status" value="1"/>
</dbReference>
<dbReference type="InterPro" id="IPR000150">
    <property type="entry name" value="Cof"/>
</dbReference>
<dbReference type="RefSeq" id="WP_274259899.1">
    <property type="nucleotide sequence ID" value="NZ_CP117884.1"/>
</dbReference>
<dbReference type="InterPro" id="IPR023214">
    <property type="entry name" value="HAD_sf"/>
</dbReference>
<dbReference type="SFLD" id="SFLDG01140">
    <property type="entry name" value="C2.B:_Phosphomannomutase_and_P"/>
    <property type="match status" value="1"/>
</dbReference>
<dbReference type="Gene3D" id="3.40.50.1000">
    <property type="entry name" value="HAD superfamily/HAD-like"/>
    <property type="match status" value="1"/>
</dbReference>
<dbReference type="GO" id="GO:0016787">
    <property type="term" value="F:hydrolase activity"/>
    <property type="evidence" value="ECO:0007669"/>
    <property type="project" value="UniProtKB-KW"/>
</dbReference>
<evidence type="ECO:0000313" key="2">
    <source>
        <dbReference type="Proteomes" id="UP001220377"/>
    </source>
</evidence>
<gene>
    <name evidence="1" type="ORF">PQ472_11200</name>
</gene>
<keyword evidence="1" id="KW-0378">Hydrolase</keyword>
<proteinExistence type="predicted"/>
<dbReference type="NCBIfam" id="TIGR00099">
    <property type="entry name" value="Cof-subfamily"/>
    <property type="match status" value="1"/>
</dbReference>
<reference evidence="1 2" key="1">
    <citation type="submission" date="2023-02" db="EMBL/GenBank/DDBJ databases">
        <title>Genome sequence of Lacticaseibacillus sp. KACC 23028.</title>
        <authorList>
            <person name="Kim S."/>
            <person name="Heo J."/>
            <person name="Kwon S.-W."/>
        </authorList>
    </citation>
    <scope>NUCLEOTIDE SEQUENCE [LARGE SCALE GENOMIC DNA]</scope>
    <source>
        <strain evidence="1 2">KACC 23028</strain>
    </source>
</reference>
<evidence type="ECO:0000313" key="1">
    <source>
        <dbReference type="EMBL" id="WDF82443.1"/>
    </source>
</evidence>
<keyword evidence="2" id="KW-1185">Reference proteome</keyword>
<organism evidence="1 2">
    <name type="scientific">Lacticaseibacillus pabuli</name>
    <dbReference type="NCBI Taxonomy" id="3025672"/>
    <lineage>
        <taxon>Bacteria</taxon>
        <taxon>Bacillati</taxon>
        <taxon>Bacillota</taxon>
        <taxon>Bacilli</taxon>
        <taxon>Lactobacillales</taxon>
        <taxon>Lactobacillaceae</taxon>
        <taxon>Lacticaseibacillus</taxon>
    </lineage>
</organism>
<name>A0ABY7WQH2_9LACO</name>
<dbReference type="InterPro" id="IPR006379">
    <property type="entry name" value="HAD-SF_hydro_IIB"/>
</dbReference>
<dbReference type="Proteomes" id="UP001220377">
    <property type="component" value="Chromosome"/>
</dbReference>
<dbReference type="Gene3D" id="3.30.1240.10">
    <property type="match status" value="1"/>
</dbReference>
<dbReference type="EMBL" id="CP117884">
    <property type="protein sequence ID" value="WDF82443.1"/>
    <property type="molecule type" value="Genomic_DNA"/>
</dbReference>
<accession>A0ABY7WQH2</accession>
<sequence length="275" mass="29788">MEPYLIITDIDGTLAVDHQHVSPRTVAALNACMDQGHQFFVATGRMYALAKIIANQVGPRAGVIGSNGAVYDFGGKRVHHLLGEKALRAVNEITESHGLTAFYFTDDTVYYTKTPPTFVADALRVFDKGLTVEVKEVGTLENLLAHKERITNGIVISPRDSFGLKRSMNELDASGLLHVSASNTDNMELIPKGIDKATAIQELQKLTGIPAERTIAFGDGMNDRGMLQVAGISVAMANAVAAVKNIAKYETASNTEDGIAKFLEQRFNLPHPHIN</sequence>
<dbReference type="InterPro" id="IPR036412">
    <property type="entry name" value="HAD-like_sf"/>
</dbReference>
<dbReference type="NCBIfam" id="TIGR01484">
    <property type="entry name" value="HAD-SF-IIB"/>
    <property type="match status" value="1"/>
</dbReference>
<protein>
    <submittedName>
        <fullName evidence="1">HAD family hydrolase</fullName>
    </submittedName>
</protein>
<dbReference type="PANTHER" id="PTHR10000:SF23">
    <property type="entry name" value="5-AMINO-6-(5-PHOSPHO-D-RIBITYLAMINO)URACIL PHOSPHATASE YITU"/>
    <property type="match status" value="1"/>
</dbReference>